<dbReference type="Pfam" id="PF07666">
    <property type="entry name" value="MpPF26"/>
    <property type="match status" value="1"/>
</dbReference>
<organism evidence="2 3">
    <name type="scientific">Dokdonia pacifica</name>
    <dbReference type="NCBI Taxonomy" id="1627892"/>
    <lineage>
        <taxon>Bacteria</taxon>
        <taxon>Pseudomonadati</taxon>
        <taxon>Bacteroidota</taxon>
        <taxon>Flavobacteriia</taxon>
        <taxon>Flavobacteriales</taxon>
        <taxon>Flavobacteriaceae</taxon>
        <taxon>Dokdonia</taxon>
    </lineage>
</organism>
<dbReference type="Proteomes" id="UP000198379">
    <property type="component" value="Unassembled WGS sequence"/>
</dbReference>
<proteinExistence type="predicted"/>
<dbReference type="PROSITE" id="PS51257">
    <property type="entry name" value="PROKAR_LIPOPROTEIN"/>
    <property type="match status" value="1"/>
</dbReference>
<protein>
    <recommendedName>
        <fullName evidence="4">DUF4190 domain-containing protein</fullName>
    </recommendedName>
</protein>
<accession>A0A239B5F7</accession>
<evidence type="ECO:0000313" key="3">
    <source>
        <dbReference type="Proteomes" id="UP000198379"/>
    </source>
</evidence>
<evidence type="ECO:0000256" key="1">
    <source>
        <dbReference type="SAM" id="Phobius"/>
    </source>
</evidence>
<name>A0A239B5F7_9FLAO</name>
<reference evidence="2 3" key="1">
    <citation type="submission" date="2017-06" db="EMBL/GenBank/DDBJ databases">
        <authorList>
            <person name="Kim H.J."/>
            <person name="Triplett B.A."/>
        </authorList>
    </citation>
    <scope>NUCLEOTIDE SEQUENCE [LARGE SCALE GENOMIC DNA]</scope>
    <source>
        <strain evidence="2 3">DSM 25597</strain>
    </source>
</reference>
<keyword evidence="1" id="KW-0812">Transmembrane</keyword>
<sequence>MEQQKLPNVTISLVLGIISFIACCCSSGIGGVLFSGIALFLANKDKKTLEASGDPSIYTNASQLNTARIIAIIGLVISALILIWSIYQIIAIGGWEAYMEQQRQMMEDLGLPSS</sequence>
<feature type="transmembrane region" description="Helical" evidence="1">
    <location>
        <begin position="69"/>
        <end position="95"/>
    </location>
</feature>
<dbReference type="RefSeq" id="WP_089372597.1">
    <property type="nucleotide sequence ID" value="NZ_BMEP01000006.1"/>
</dbReference>
<evidence type="ECO:0000313" key="2">
    <source>
        <dbReference type="EMBL" id="SNS03100.1"/>
    </source>
</evidence>
<gene>
    <name evidence="2" type="ORF">SAMN06265376_105357</name>
</gene>
<dbReference type="AlphaFoldDB" id="A0A239B5F7"/>
<dbReference type="NCBIfam" id="NF040945">
    <property type="entry name" value="CCC_membrane"/>
    <property type="match status" value="1"/>
</dbReference>
<feature type="transmembrane region" description="Helical" evidence="1">
    <location>
        <begin position="12"/>
        <end position="42"/>
    </location>
</feature>
<keyword evidence="3" id="KW-1185">Reference proteome</keyword>
<dbReference type="OrthoDB" id="1099888at2"/>
<evidence type="ECO:0008006" key="4">
    <source>
        <dbReference type="Google" id="ProtNLM"/>
    </source>
</evidence>
<dbReference type="EMBL" id="FZNY01000005">
    <property type="protein sequence ID" value="SNS03100.1"/>
    <property type="molecule type" value="Genomic_DNA"/>
</dbReference>
<keyword evidence="1" id="KW-0472">Membrane</keyword>
<keyword evidence="1" id="KW-1133">Transmembrane helix</keyword>
<dbReference type="InterPro" id="IPR011655">
    <property type="entry name" value="MpPF26"/>
</dbReference>